<dbReference type="PANTHER" id="PTHR48100">
    <property type="entry name" value="BROAD-SPECIFICITY PHOSPHATASE YOR283W-RELATED"/>
    <property type="match status" value="1"/>
</dbReference>
<dbReference type="SMART" id="SM00855">
    <property type="entry name" value="PGAM"/>
    <property type="match status" value="1"/>
</dbReference>
<sequence length="207" mass="23296">MTTFYCVRHGKTEYNQHHIFQGGTADSPLLPEGKQAATTLGKYFASEAIQFDYVFVSPQGRAQDTAHYIVAELSPQPALTTVRDLREMEFGKWDGTPEADYHHLPEFQKLVHEPHLYEASAHGGETFSELLERTLNVFKKIQTEHPEATVLIVAHGLLLQSIIKYFQGVPLSDIRKGEALKNTSVSIIEGHADLSFDVTSWNDTHFL</sequence>
<feature type="active site" description="Tele-phosphohistidine intermediate" evidence="1">
    <location>
        <position position="9"/>
    </location>
</feature>
<evidence type="ECO:0000256" key="1">
    <source>
        <dbReference type="PIRSR" id="PIRSR613078-1"/>
    </source>
</evidence>
<evidence type="ECO:0000313" key="3">
    <source>
        <dbReference type="EMBL" id="WCG22936.1"/>
    </source>
</evidence>
<feature type="active site" description="Proton donor/acceptor" evidence="1">
    <location>
        <position position="87"/>
    </location>
</feature>
<gene>
    <name evidence="3" type="ORF">PML95_01440</name>
</gene>
<organism evidence="3 4">
    <name type="scientific">Vagococcus lutrae</name>
    <dbReference type="NCBI Taxonomy" id="81947"/>
    <lineage>
        <taxon>Bacteria</taxon>
        <taxon>Bacillati</taxon>
        <taxon>Bacillota</taxon>
        <taxon>Bacilli</taxon>
        <taxon>Lactobacillales</taxon>
        <taxon>Enterococcaceae</taxon>
        <taxon>Vagococcus</taxon>
    </lineage>
</organism>
<reference evidence="3" key="1">
    <citation type="submission" date="2023-01" db="EMBL/GenBank/DDBJ databases">
        <title>Oxazolidinone resistance genes in florfenicol resistant enterococci from beef cattle and veal calves at slaughter.</title>
        <authorList>
            <person name="Biggel M."/>
        </authorList>
    </citation>
    <scope>NUCLEOTIDE SEQUENCE</scope>
    <source>
        <strain evidence="3">K204-1</strain>
    </source>
</reference>
<dbReference type="InterPro" id="IPR013078">
    <property type="entry name" value="His_Pase_superF_clade-1"/>
</dbReference>
<dbReference type="GO" id="GO:0005737">
    <property type="term" value="C:cytoplasm"/>
    <property type="evidence" value="ECO:0007669"/>
    <property type="project" value="TreeGrafter"/>
</dbReference>
<dbReference type="GO" id="GO:0016791">
    <property type="term" value="F:phosphatase activity"/>
    <property type="evidence" value="ECO:0007669"/>
    <property type="project" value="TreeGrafter"/>
</dbReference>
<dbReference type="CDD" id="cd07067">
    <property type="entry name" value="HP_PGM_like"/>
    <property type="match status" value="1"/>
</dbReference>
<feature type="binding site" evidence="2">
    <location>
        <begin position="8"/>
        <end position="15"/>
    </location>
    <ligand>
        <name>substrate</name>
    </ligand>
</feature>
<dbReference type="Pfam" id="PF00300">
    <property type="entry name" value="His_Phos_1"/>
    <property type="match status" value="1"/>
</dbReference>
<accession>A0AAE9XFS8</accession>
<dbReference type="EMBL" id="CP116507">
    <property type="protein sequence ID" value="WCG22936.1"/>
    <property type="molecule type" value="Genomic_DNA"/>
</dbReference>
<feature type="binding site" evidence="2">
    <location>
        <position position="61"/>
    </location>
    <ligand>
        <name>substrate</name>
    </ligand>
</feature>
<dbReference type="PIRSF" id="PIRSF000709">
    <property type="entry name" value="6PFK_2-Ptase"/>
    <property type="match status" value="1"/>
</dbReference>
<proteinExistence type="predicted"/>
<dbReference type="Proteomes" id="UP001179600">
    <property type="component" value="Chromosome"/>
</dbReference>
<dbReference type="RefSeq" id="WP_248852989.1">
    <property type="nucleotide sequence ID" value="NZ_CP097053.1"/>
</dbReference>
<dbReference type="InterPro" id="IPR029033">
    <property type="entry name" value="His_PPase_superfam"/>
</dbReference>
<evidence type="ECO:0000313" key="4">
    <source>
        <dbReference type="Proteomes" id="UP001179600"/>
    </source>
</evidence>
<dbReference type="PANTHER" id="PTHR48100:SF1">
    <property type="entry name" value="HISTIDINE PHOSPHATASE FAMILY PROTEIN-RELATED"/>
    <property type="match status" value="1"/>
</dbReference>
<dbReference type="InterPro" id="IPR050275">
    <property type="entry name" value="PGM_Phosphatase"/>
</dbReference>
<evidence type="ECO:0000256" key="2">
    <source>
        <dbReference type="PIRSR" id="PIRSR613078-2"/>
    </source>
</evidence>
<dbReference type="Gene3D" id="3.40.50.1240">
    <property type="entry name" value="Phosphoglycerate mutase-like"/>
    <property type="match status" value="1"/>
</dbReference>
<dbReference type="SUPFAM" id="SSF53254">
    <property type="entry name" value="Phosphoglycerate mutase-like"/>
    <property type="match status" value="1"/>
</dbReference>
<protein>
    <submittedName>
        <fullName evidence="3">Histidine phosphatase family protein</fullName>
    </submittedName>
</protein>
<dbReference type="AlphaFoldDB" id="A0AAE9XFS8"/>
<name>A0AAE9XFS8_9ENTE</name>